<name>A0A2I0IH89_PUNGR</name>
<evidence type="ECO:0000256" key="1">
    <source>
        <dbReference type="SAM" id="MobiDB-lite"/>
    </source>
</evidence>
<feature type="compositionally biased region" description="Low complexity" evidence="1">
    <location>
        <begin position="64"/>
        <end position="75"/>
    </location>
</feature>
<dbReference type="EMBL" id="PGOL01003053">
    <property type="protein sequence ID" value="PKI43354.1"/>
    <property type="molecule type" value="Genomic_DNA"/>
</dbReference>
<organism evidence="2 3">
    <name type="scientific">Punica granatum</name>
    <name type="common">Pomegranate</name>
    <dbReference type="NCBI Taxonomy" id="22663"/>
    <lineage>
        <taxon>Eukaryota</taxon>
        <taxon>Viridiplantae</taxon>
        <taxon>Streptophyta</taxon>
        <taxon>Embryophyta</taxon>
        <taxon>Tracheophyta</taxon>
        <taxon>Spermatophyta</taxon>
        <taxon>Magnoliopsida</taxon>
        <taxon>eudicotyledons</taxon>
        <taxon>Gunneridae</taxon>
        <taxon>Pentapetalae</taxon>
        <taxon>rosids</taxon>
        <taxon>malvids</taxon>
        <taxon>Myrtales</taxon>
        <taxon>Lythraceae</taxon>
        <taxon>Punica</taxon>
    </lineage>
</organism>
<comment type="caution">
    <text evidence="2">The sequence shown here is derived from an EMBL/GenBank/DDBJ whole genome shotgun (WGS) entry which is preliminary data.</text>
</comment>
<accession>A0A2I0IH89</accession>
<dbReference type="Proteomes" id="UP000233551">
    <property type="component" value="Unassembled WGS sequence"/>
</dbReference>
<gene>
    <name evidence="2" type="ORF">CRG98_036250</name>
</gene>
<evidence type="ECO:0000313" key="2">
    <source>
        <dbReference type="EMBL" id="PKI43354.1"/>
    </source>
</evidence>
<reference evidence="2 3" key="1">
    <citation type="submission" date="2017-11" db="EMBL/GenBank/DDBJ databases">
        <title>De-novo sequencing of pomegranate (Punica granatum L.) genome.</title>
        <authorList>
            <person name="Akparov Z."/>
            <person name="Amiraslanov A."/>
            <person name="Hajiyeva S."/>
            <person name="Abbasov M."/>
            <person name="Kaur K."/>
            <person name="Hamwieh A."/>
            <person name="Solovyev V."/>
            <person name="Salamov A."/>
            <person name="Braich B."/>
            <person name="Kosarev P."/>
            <person name="Mahmoud A."/>
            <person name="Hajiyev E."/>
            <person name="Babayeva S."/>
            <person name="Izzatullayeva V."/>
            <person name="Mammadov A."/>
            <person name="Mammadov A."/>
            <person name="Sharifova S."/>
            <person name="Ojaghi J."/>
            <person name="Eynullazada K."/>
            <person name="Bayramov B."/>
            <person name="Abdulazimova A."/>
            <person name="Shahmuradov I."/>
        </authorList>
    </citation>
    <scope>NUCLEOTIDE SEQUENCE [LARGE SCALE GENOMIC DNA]</scope>
    <source>
        <strain evidence="3">cv. AG2017</strain>
        <tissue evidence="2">Leaf</tissue>
    </source>
</reference>
<evidence type="ECO:0000313" key="3">
    <source>
        <dbReference type="Proteomes" id="UP000233551"/>
    </source>
</evidence>
<protein>
    <submittedName>
        <fullName evidence="2">Uncharacterized protein</fullName>
    </submittedName>
</protein>
<dbReference type="AlphaFoldDB" id="A0A2I0IH89"/>
<sequence>MGWITGPMERCMHPDDRTSSPSRIPDDEDEDEDSTARQFLLDTFLFSWKLQNGRLGPGDHSDGAVRAAEPGAAVADSREEQGH</sequence>
<feature type="region of interest" description="Disordered" evidence="1">
    <location>
        <begin position="52"/>
        <end position="83"/>
    </location>
</feature>
<keyword evidence="3" id="KW-1185">Reference proteome</keyword>
<proteinExistence type="predicted"/>
<feature type="region of interest" description="Disordered" evidence="1">
    <location>
        <begin position="1"/>
        <end position="35"/>
    </location>
</feature>